<evidence type="ECO:0000313" key="5">
    <source>
        <dbReference type="Proteomes" id="UP000184240"/>
    </source>
</evidence>
<keyword evidence="1" id="KW-0732">Signal</keyword>
<dbReference type="EMBL" id="FQXT01000002">
    <property type="protein sequence ID" value="SHH73820.1"/>
    <property type="molecule type" value="Genomic_DNA"/>
</dbReference>
<evidence type="ECO:0000256" key="1">
    <source>
        <dbReference type="SAM" id="SignalP"/>
    </source>
</evidence>
<proteinExistence type="predicted"/>
<reference evidence="3 6" key="3">
    <citation type="submission" date="2018-07" db="EMBL/GenBank/DDBJ databases">
        <title>Leeuwenhoekiella genomics.</title>
        <authorList>
            <person name="Tahon G."/>
            <person name="Willems A."/>
        </authorList>
    </citation>
    <scope>NUCLEOTIDE SEQUENCE [LARGE SCALE GENOMIC DNA]</scope>
    <source>
        <strain evidence="3 6">LMG 24856</strain>
    </source>
</reference>
<dbReference type="Proteomes" id="UP000290037">
    <property type="component" value="Unassembled WGS sequence"/>
</dbReference>
<dbReference type="CDD" id="cd12956">
    <property type="entry name" value="CBM_SusE-F_like"/>
    <property type="match status" value="1"/>
</dbReference>
<dbReference type="InterPro" id="IPR025970">
    <property type="entry name" value="SusE"/>
</dbReference>
<dbReference type="EMBL" id="QOVN01000001">
    <property type="protein sequence ID" value="RXG30891.1"/>
    <property type="molecule type" value="Genomic_DNA"/>
</dbReference>
<protein>
    <submittedName>
        <fullName evidence="4">SusE outer membrane protein</fullName>
    </submittedName>
</protein>
<evidence type="ECO:0000313" key="4">
    <source>
        <dbReference type="EMBL" id="SHH73820.1"/>
    </source>
</evidence>
<reference evidence="5" key="2">
    <citation type="submission" date="2016-11" db="EMBL/GenBank/DDBJ databases">
        <authorList>
            <person name="Varghese N."/>
            <person name="Submissions S."/>
        </authorList>
    </citation>
    <scope>NUCLEOTIDE SEQUENCE [LARGE SCALE GENOMIC DNA]</scope>
    <source>
        <strain evidence="5">DSM 19859</strain>
    </source>
</reference>
<organism evidence="4 5">
    <name type="scientific">Leeuwenhoekiella palythoae</name>
    <dbReference type="NCBI Taxonomy" id="573501"/>
    <lineage>
        <taxon>Bacteria</taxon>
        <taxon>Pseudomonadati</taxon>
        <taxon>Bacteroidota</taxon>
        <taxon>Flavobacteriia</taxon>
        <taxon>Flavobacteriales</taxon>
        <taxon>Flavobacteriaceae</taxon>
        <taxon>Leeuwenhoekiella</taxon>
    </lineage>
</organism>
<dbReference type="AlphaFoldDB" id="A0A1M5VF14"/>
<feature type="domain" description="SusE outer membrane protein" evidence="2">
    <location>
        <begin position="23"/>
        <end position="118"/>
    </location>
</feature>
<sequence length="380" mass="41010">MKNLTLVFIALIAALNFTACTDDDGFTFTAKPDPEGVVFTNSTLETYNLMASSSDNLAERFVWNEVDFGVQTPVNYEIQGATTESFETFSVIGVGTQTNLPVTVGNMLSLAREAGLDNDPLTPEPNTGMIYFRVRAYVGADAGNVVEQFSDALAISVTLPEAEEEEEIQLPQIFVVGNFLTGGGYGSDWTPADAVPLAASAEGNTDYEGFVFVNSDTPELKFLPTNESFDGDYGDTGENNGDFSGTIEQEGEVNAGTPDGTGGYYLINVDTEALTYAMTKTSWGIIGNATPTGWDSDTDMVYDPATKIWSLTLDLTEQEAPDNGIKFRANDAWDLNIGDNDADGTMEFGGQNIGIPEDGNYTITLDLSNPRQYKYSITKN</sequence>
<feature type="signal peptide" evidence="1">
    <location>
        <begin position="1"/>
        <end position="19"/>
    </location>
</feature>
<dbReference type="OrthoDB" id="975117at2"/>
<keyword evidence="6" id="KW-1185">Reference proteome</keyword>
<evidence type="ECO:0000259" key="2">
    <source>
        <dbReference type="Pfam" id="PF14292"/>
    </source>
</evidence>
<dbReference type="RefSeq" id="WP_072980551.1">
    <property type="nucleotide sequence ID" value="NZ_FQXT01000002.1"/>
</dbReference>
<name>A0A1M5VF14_9FLAO</name>
<reference evidence="4" key="1">
    <citation type="submission" date="2016-11" db="EMBL/GenBank/DDBJ databases">
        <authorList>
            <person name="Jaros S."/>
            <person name="Januszkiewicz K."/>
            <person name="Wedrychowicz H."/>
        </authorList>
    </citation>
    <scope>NUCLEOTIDE SEQUENCE [LARGE SCALE GENOMIC DNA]</scope>
    <source>
        <strain evidence="4">DSM 19859</strain>
    </source>
</reference>
<evidence type="ECO:0000313" key="3">
    <source>
        <dbReference type="EMBL" id="RXG30891.1"/>
    </source>
</evidence>
<accession>A0A1M5VF14</accession>
<evidence type="ECO:0000313" key="6">
    <source>
        <dbReference type="Proteomes" id="UP000290037"/>
    </source>
</evidence>
<gene>
    <name evidence="3" type="ORF">DSM01_25</name>
    <name evidence="4" type="ORF">SAMN04487999_0732</name>
</gene>
<dbReference type="Gene3D" id="2.60.40.3620">
    <property type="match status" value="2"/>
</dbReference>
<dbReference type="Pfam" id="PF14292">
    <property type="entry name" value="SusE"/>
    <property type="match status" value="1"/>
</dbReference>
<dbReference type="STRING" id="573501.SAMN04487999_0732"/>
<dbReference type="Proteomes" id="UP000184240">
    <property type="component" value="Unassembled WGS sequence"/>
</dbReference>
<feature type="chain" id="PRO_5009914412" evidence="1">
    <location>
        <begin position="20"/>
        <end position="380"/>
    </location>
</feature>